<feature type="region of interest" description="Disordered" evidence="1">
    <location>
        <begin position="375"/>
        <end position="475"/>
    </location>
</feature>
<accession>A0A2N6NJB2</accession>
<dbReference type="Pfam" id="PF10419">
    <property type="entry name" value="TFIIIC_sub6"/>
    <property type="match status" value="1"/>
</dbReference>
<dbReference type="Gene3D" id="2.60.40.4370">
    <property type="match status" value="1"/>
</dbReference>
<reference evidence="3 4" key="1">
    <citation type="journal article" date="2016" name="Appl. Microbiol. Biotechnol.">
        <title>Characterization of T-DNA insertion mutants with decreased virulence in the entomopathogenic fungus Beauveria bassiana JEF-007.</title>
        <authorList>
            <person name="Kim S."/>
            <person name="Lee S.J."/>
            <person name="Nai Y.S."/>
            <person name="Yu J.S."/>
            <person name="Lee M.R."/>
            <person name="Yang Y.T."/>
            <person name="Kim J.S."/>
        </authorList>
    </citation>
    <scope>NUCLEOTIDE SEQUENCE [LARGE SCALE GENOMIC DNA]</scope>
    <source>
        <strain evidence="3 4">JEF-007</strain>
    </source>
</reference>
<feature type="compositionally biased region" description="Gly residues" evidence="1">
    <location>
        <begin position="147"/>
        <end position="157"/>
    </location>
</feature>
<evidence type="ECO:0000256" key="1">
    <source>
        <dbReference type="SAM" id="MobiDB-lite"/>
    </source>
</evidence>
<dbReference type="OMA" id="FEGSWAE"/>
<feature type="domain" description="Transcription factor TFIIIC triple barrel" evidence="2">
    <location>
        <begin position="94"/>
        <end position="302"/>
    </location>
</feature>
<dbReference type="InterPro" id="IPR019481">
    <property type="entry name" value="TFIIIC_triple_barrel"/>
</dbReference>
<proteinExistence type="predicted"/>
<protein>
    <recommendedName>
        <fullName evidence="2">Transcription factor TFIIIC triple barrel domain-containing protein</fullName>
    </recommendedName>
</protein>
<sequence length="475" mass="51841">MNENSINALPLTDFAFEAVNALVHKPRSSIRRTTRRDTIRLDSTPIHADRQHQLSMAESSGSAQDASAPLILDEALEQMLQDDQEEWEYEYSTTETETYYLTLELSYPEFKGTSAKMNIHSRGGYYKNWQDAPGGADSANRPSGTVGSRGAGAGAGGDAQMKEEDSSNDEMESATAEPDDQDGGTMIDPALRSKGKEPARDIDLTRASTAREPTTEPATAGDLPPREEEPEVRDEIQILELHSDHPLISYRGRLFEGEWAEIIGTEALLTQHDSTQPLPALRRVPGDIDLLGAVSSRIVTKEKIATARRQQEGGAGTDTLAATRAACNIQVPARGGGKDRTGARRQQARFLENLMALKRIKGQTDEVTVYALDGEGKDFDDKKDPDYKPRRKKTAPPTAEMEAEEVEARGRGSGGARRGGRRSAAAAGVGRGKQRAVMPQTRSTPTPVRWEDLEEEGVDEGGTLDEDEDEEMSMG</sequence>
<feature type="compositionally biased region" description="Basic and acidic residues" evidence="1">
    <location>
        <begin position="375"/>
        <end position="388"/>
    </location>
</feature>
<comment type="caution">
    <text evidence="3">The sequence shown here is derived from an EMBL/GenBank/DDBJ whole genome shotgun (WGS) entry which is preliminary data.</text>
</comment>
<name>A0A2N6NJB2_BEABA</name>
<feature type="compositionally biased region" description="Basic and acidic residues" evidence="1">
    <location>
        <begin position="194"/>
        <end position="204"/>
    </location>
</feature>
<feature type="region of interest" description="Disordered" evidence="1">
    <location>
        <begin position="133"/>
        <end position="231"/>
    </location>
</feature>
<feature type="compositionally biased region" description="Polar residues" evidence="1">
    <location>
        <begin position="53"/>
        <end position="63"/>
    </location>
</feature>
<dbReference type="Proteomes" id="UP000235728">
    <property type="component" value="Unassembled WGS sequence"/>
</dbReference>
<feature type="compositionally biased region" description="Low complexity" evidence="1">
    <location>
        <begin position="207"/>
        <end position="220"/>
    </location>
</feature>
<dbReference type="AlphaFoldDB" id="A0A2N6NJB2"/>
<dbReference type="EMBL" id="MRVG01000007">
    <property type="protein sequence ID" value="PMB67360.1"/>
    <property type="molecule type" value="Genomic_DNA"/>
</dbReference>
<feature type="compositionally biased region" description="Acidic residues" evidence="1">
    <location>
        <begin position="166"/>
        <end position="182"/>
    </location>
</feature>
<evidence type="ECO:0000259" key="2">
    <source>
        <dbReference type="Pfam" id="PF10419"/>
    </source>
</evidence>
<gene>
    <name evidence="3" type="ORF">BM221_007024</name>
</gene>
<evidence type="ECO:0000313" key="4">
    <source>
        <dbReference type="Proteomes" id="UP000235728"/>
    </source>
</evidence>
<feature type="compositionally biased region" description="Acidic residues" evidence="1">
    <location>
        <begin position="452"/>
        <end position="475"/>
    </location>
</feature>
<organism evidence="3 4">
    <name type="scientific">Beauveria bassiana</name>
    <name type="common">White muscardine disease fungus</name>
    <name type="synonym">Tritirachium shiotae</name>
    <dbReference type="NCBI Taxonomy" id="176275"/>
    <lineage>
        <taxon>Eukaryota</taxon>
        <taxon>Fungi</taxon>
        <taxon>Dikarya</taxon>
        <taxon>Ascomycota</taxon>
        <taxon>Pezizomycotina</taxon>
        <taxon>Sordariomycetes</taxon>
        <taxon>Hypocreomycetidae</taxon>
        <taxon>Hypocreales</taxon>
        <taxon>Cordycipitaceae</taxon>
        <taxon>Beauveria</taxon>
    </lineage>
</organism>
<feature type="region of interest" description="Disordered" evidence="1">
    <location>
        <begin position="33"/>
        <end position="63"/>
    </location>
</feature>
<evidence type="ECO:0000313" key="3">
    <source>
        <dbReference type="EMBL" id="PMB67360.1"/>
    </source>
</evidence>